<dbReference type="Pfam" id="PF04657">
    <property type="entry name" value="DMT_YdcZ"/>
    <property type="match status" value="2"/>
</dbReference>
<gene>
    <name evidence="2" type="ORF">MNQ99_12985</name>
</gene>
<feature type="transmembrane region" description="Helical" evidence="1">
    <location>
        <begin position="198"/>
        <end position="222"/>
    </location>
</feature>
<keyword evidence="1" id="KW-0472">Membrane</keyword>
<dbReference type="PANTHER" id="PTHR34821">
    <property type="entry name" value="INNER MEMBRANE PROTEIN YDCZ"/>
    <property type="match status" value="1"/>
</dbReference>
<keyword evidence="3" id="KW-1185">Reference proteome</keyword>
<evidence type="ECO:0000256" key="1">
    <source>
        <dbReference type="SAM" id="Phobius"/>
    </source>
</evidence>
<reference evidence="2 3" key="1">
    <citation type="submission" date="2022-03" db="EMBL/GenBank/DDBJ databases">
        <title>Isotopic signatures of nitrous oxide derived from detoxification processes.</title>
        <authorList>
            <person name="Behrendt U."/>
            <person name="Buchen C."/>
            <person name="Well R."/>
            <person name="Ulrich A."/>
            <person name="Rohe L."/>
            <person name="Kolb S."/>
            <person name="Schloter M."/>
            <person name="Horn M.A."/>
            <person name="Augustin J."/>
        </authorList>
    </citation>
    <scope>NUCLEOTIDE SEQUENCE [LARGE SCALE GENOMIC DNA]</scope>
    <source>
        <strain evidence="2 3">S4-C24</strain>
    </source>
</reference>
<proteinExistence type="predicted"/>
<feature type="transmembrane region" description="Helical" evidence="1">
    <location>
        <begin position="169"/>
        <end position="186"/>
    </location>
</feature>
<dbReference type="Proteomes" id="UP000829069">
    <property type="component" value="Chromosome"/>
</dbReference>
<feature type="transmembrane region" description="Helical" evidence="1">
    <location>
        <begin position="138"/>
        <end position="157"/>
    </location>
</feature>
<dbReference type="EMBL" id="CP093326">
    <property type="protein sequence ID" value="UNK44869.1"/>
    <property type="molecule type" value="Genomic_DNA"/>
</dbReference>
<dbReference type="PANTHER" id="PTHR34821:SF2">
    <property type="entry name" value="INNER MEMBRANE PROTEIN YDCZ"/>
    <property type="match status" value="1"/>
</dbReference>
<feature type="transmembrane region" description="Helical" evidence="1">
    <location>
        <begin position="108"/>
        <end position="126"/>
    </location>
</feature>
<feature type="transmembrane region" description="Helical" evidence="1">
    <location>
        <begin position="84"/>
        <end position="102"/>
    </location>
</feature>
<feature type="transmembrane region" description="Helical" evidence="1">
    <location>
        <begin position="290"/>
        <end position="311"/>
    </location>
</feature>
<organism evidence="2 3">
    <name type="scientific">Arthrobacter sulfonylureivorans</name>
    <dbReference type="NCBI Taxonomy" id="2486855"/>
    <lineage>
        <taxon>Bacteria</taxon>
        <taxon>Bacillati</taxon>
        <taxon>Actinomycetota</taxon>
        <taxon>Actinomycetes</taxon>
        <taxon>Micrococcales</taxon>
        <taxon>Micrococcaceae</taxon>
        <taxon>Arthrobacter</taxon>
    </lineage>
</organism>
<dbReference type="InterPro" id="IPR006750">
    <property type="entry name" value="YdcZ"/>
</dbReference>
<accession>A0ABY3WAV7</accession>
<protein>
    <submittedName>
        <fullName evidence="2">DMT family transporter</fullName>
    </submittedName>
</protein>
<keyword evidence="1" id="KW-0812">Transmembrane</keyword>
<evidence type="ECO:0000313" key="3">
    <source>
        <dbReference type="Proteomes" id="UP000829069"/>
    </source>
</evidence>
<sequence>MSSTSPLPLILSLPLAVGTGLAIPVQGRITGALGAELDDGLAAAVVSFSVGLAVMVVVTLVLPGGRAGIRRIAPALRERRFPRWYLLAGCLGAFMVLSQGLTVSQIGIALFIVATVAGTSLSGLLVDRMGLGPAGRKAITARRIASAALTLVAVAWAASPKFSVDAGGLWLLLVLLPLAAGFLRSFQQAMNGTATVHYGTPLTATLINFAAGSLALWMAWLVKAAVAGTGNPLPSEWWYYLAGPMGCMFVIFANILVRSLGVLLAGIGMIAGQLLGSLALDAWFPVPGTQLAAATVLGTLLAMAALLLATVPAPHRRAGLRSPAAEPSGTGAAPRP</sequence>
<feature type="transmembrane region" description="Helical" evidence="1">
    <location>
        <begin position="237"/>
        <end position="257"/>
    </location>
</feature>
<feature type="transmembrane region" description="Helical" evidence="1">
    <location>
        <begin position="41"/>
        <end position="63"/>
    </location>
</feature>
<feature type="transmembrane region" description="Helical" evidence="1">
    <location>
        <begin position="262"/>
        <end position="284"/>
    </location>
</feature>
<keyword evidence="1" id="KW-1133">Transmembrane helix</keyword>
<name>A0ABY3WAV7_9MICC</name>
<evidence type="ECO:0000313" key="2">
    <source>
        <dbReference type="EMBL" id="UNK44869.1"/>
    </source>
</evidence>